<feature type="repeat" description="PPR" evidence="2">
    <location>
        <begin position="399"/>
        <end position="433"/>
    </location>
</feature>
<dbReference type="GO" id="GO:0003723">
    <property type="term" value="F:RNA binding"/>
    <property type="evidence" value="ECO:0007669"/>
    <property type="project" value="InterPro"/>
</dbReference>
<sequence>MSSGGGCGAAVVAGPALGGAAHLISLLRKAGASRRRAQQVHGQAVLRGLAAVPRLYAALVGAYANGGAADDEGLMLLAAAVAPPSATARLIAYTTLVAHFSRRRCQPLKALALFSDLRRGGLRPNQFTFSAVFPACAAVGAVAAGEQVHALALKQGLHLDLFAGSAAVDMYAKCGAVDLAGKLFGEIPHRSAVTWNALLVGLVHNQRHAQAQAFFREMMAEGGSVVPDEVSFSSALCACAAGAAGAAYGQQVHAVVVKLGADSAVYVSNALVDMYGKRGYIAEAEGVFGGAATRDAVAWNALAMAWLRRACFEEAGSCFRAMAREGGVSPDEASLSTALHAAAALAVPPLGASLHGQALRLGLASDPSVGSSLITMYARCGDLGAAAGAFGDLERHRRSAVAWTSMIDACRQHGRARRAVELFEEMVAEGLQPDYVTFVCVLSACSHGGLVDEGLGLFHRMWEAHAIAPGQEHYSCIVDLLGRAGRLAEARAVAEEMPIEPDASVWGALLGPAAVTGSWRWRKRWRRGCSRSSRRTRGTT</sequence>
<feature type="repeat" description="PPR" evidence="2">
    <location>
        <begin position="89"/>
        <end position="124"/>
    </location>
</feature>
<dbReference type="AlphaFoldDB" id="A0A7I8IW67"/>
<evidence type="ECO:0000313" key="3">
    <source>
        <dbReference type="EMBL" id="CAA2622583.1"/>
    </source>
</evidence>
<dbReference type="FunFam" id="1.25.40.10:FF:000158">
    <property type="entry name" value="pentatricopeptide repeat-containing protein At2g33680"/>
    <property type="match status" value="1"/>
</dbReference>
<evidence type="ECO:0000256" key="1">
    <source>
        <dbReference type="ARBA" id="ARBA00022737"/>
    </source>
</evidence>
<organism evidence="3">
    <name type="scientific">Spirodela intermedia</name>
    <name type="common">Intermediate duckweed</name>
    <dbReference type="NCBI Taxonomy" id="51605"/>
    <lineage>
        <taxon>Eukaryota</taxon>
        <taxon>Viridiplantae</taxon>
        <taxon>Streptophyta</taxon>
        <taxon>Embryophyta</taxon>
        <taxon>Tracheophyta</taxon>
        <taxon>Spermatophyta</taxon>
        <taxon>Magnoliopsida</taxon>
        <taxon>Liliopsida</taxon>
        <taxon>Araceae</taxon>
        <taxon>Lemnoideae</taxon>
        <taxon>Spirodela</taxon>
    </lineage>
</organism>
<dbReference type="Pfam" id="PF01535">
    <property type="entry name" value="PPR"/>
    <property type="match status" value="2"/>
</dbReference>
<reference evidence="3 4" key="1">
    <citation type="submission" date="2019-12" db="EMBL/GenBank/DDBJ databases">
        <authorList>
            <person name="Scholz U."/>
            <person name="Mascher M."/>
            <person name="Fiebig A."/>
        </authorList>
    </citation>
    <scope>NUCLEOTIDE SEQUENCE</scope>
</reference>
<dbReference type="Gene3D" id="1.25.40.10">
    <property type="entry name" value="Tetratricopeptide repeat domain"/>
    <property type="match status" value="3"/>
</dbReference>
<dbReference type="PROSITE" id="PS51375">
    <property type="entry name" value="PPR"/>
    <property type="match status" value="3"/>
</dbReference>
<dbReference type="InterPro" id="IPR046960">
    <property type="entry name" value="PPR_At4g14850-like_plant"/>
</dbReference>
<evidence type="ECO:0000313" key="4">
    <source>
        <dbReference type="Proteomes" id="UP001189122"/>
    </source>
</evidence>
<dbReference type="GO" id="GO:0009451">
    <property type="term" value="P:RNA modification"/>
    <property type="evidence" value="ECO:0007669"/>
    <property type="project" value="InterPro"/>
</dbReference>
<dbReference type="Proteomes" id="UP001189122">
    <property type="component" value="Unassembled WGS sequence"/>
</dbReference>
<dbReference type="InterPro" id="IPR011990">
    <property type="entry name" value="TPR-like_helical_dom_sf"/>
</dbReference>
<dbReference type="GO" id="GO:0099402">
    <property type="term" value="P:plant organ development"/>
    <property type="evidence" value="ECO:0007669"/>
    <property type="project" value="UniProtKB-ARBA"/>
</dbReference>
<dbReference type="Pfam" id="PF13041">
    <property type="entry name" value="PPR_2"/>
    <property type="match status" value="1"/>
</dbReference>
<proteinExistence type="predicted"/>
<dbReference type="PANTHER" id="PTHR47926">
    <property type="entry name" value="PENTATRICOPEPTIDE REPEAT-CONTAINING PROTEIN"/>
    <property type="match status" value="1"/>
</dbReference>
<keyword evidence="1" id="KW-0677">Repeat</keyword>
<feature type="repeat" description="PPR" evidence="2">
    <location>
        <begin position="191"/>
        <end position="225"/>
    </location>
</feature>
<evidence type="ECO:0000256" key="2">
    <source>
        <dbReference type="PROSITE-ProRule" id="PRU00708"/>
    </source>
</evidence>
<gene>
    <name evidence="3" type="ORF">SI7747_06008619</name>
</gene>
<keyword evidence="4" id="KW-1185">Reference proteome</keyword>
<dbReference type="EMBL" id="CACRZD030000006">
    <property type="protein sequence ID" value="CAA6662226.1"/>
    <property type="molecule type" value="Genomic_DNA"/>
</dbReference>
<dbReference type="EMBL" id="LR743593">
    <property type="protein sequence ID" value="CAA2622583.1"/>
    <property type="molecule type" value="Genomic_DNA"/>
</dbReference>
<dbReference type="NCBIfam" id="TIGR00756">
    <property type="entry name" value="PPR"/>
    <property type="match status" value="2"/>
</dbReference>
<dbReference type="FunFam" id="1.25.40.10:FF:000344">
    <property type="entry name" value="Pentatricopeptide repeat-containing protein"/>
    <property type="match status" value="1"/>
</dbReference>
<protein>
    <submittedName>
        <fullName evidence="3">Uncharacterized protein</fullName>
    </submittedName>
</protein>
<dbReference type="PANTHER" id="PTHR47926:SF418">
    <property type="entry name" value="(WILD MALAYSIAN BANANA) HYPOTHETICAL PROTEIN"/>
    <property type="match status" value="1"/>
</dbReference>
<dbReference type="InterPro" id="IPR002885">
    <property type="entry name" value="PPR_rpt"/>
</dbReference>
<name>A0A7I8IW67_SPIIN</name>
<accession>A0A7I8IW67</accession>